<comment type="caution">
    <text evidence="4">The sequence shown here is derived from an EMBL/GenBank/DDBJ whole genome shotgun (WGS) entry which is preliminary data.</text>
</comment>
<evidence type="ECO:0000313" key="5">
    <source>
        <dbReference type="Proteomes" id="UP000728185"/>
    </source>
</evidence>
<keyword evidence="3" id="KW-0413">Isomerase</keyword>
<dbReference type="GO" id="GO:0046872">
    <property type="term" value="F:metal ion binding"/>
    <property type="evidence" value="ECO:0007669"/>
    <property type="project" value="UniProtKB-KW"/>
</dbReference>
<evidence type="ECO:0000256" key="2">
    <source>
        <dbReference type="ARBA" id="ARBA00022842"/>
    </source>
</evidence>
<dbReference type="InterPro" id="IPR016055">
    <property type="entry name" value="A-D-PHexomutase_a/b/a-I/II/III"/>
</dbReference>
<keyword evidence="1" id="KW-0479">Metal-binding</keyword>
<dbReference type="PRINTS" id="PR00509">
    <property type="entry name" value="PGMPMM"/>
</dbReference>
<evidence type="ECO:0000256" key="1">
    <source>
        <dbReference type="ARBA" id="ARBA00022723"/>
    </source>
</evidence>
<reference evidence="4" key="1">
    <citation type="submission" date="2019-05" db="EMBL/GenBank/DDBJ databases">
        <title>Annotation for the trematode Fasciolopsis buski.</title>
        <authorList>
            <person name="Choi Y.-J."/>
        </authorList>
    </citation>
    <scope>NUCLEOTIDE SEQUENCE</scope>
    <source>
        <strain evidence="4">HT</strain>
        <tissue evidence="4">Whole worm</tissue>
    </source>
</reference>
<dbReference type="OrthoDB" id="2291at2759"/>
<accession>A0A8E0RKM9</accession>
<organism evidence="4 5">
    <name type="scientific">Fasciolopsis buskii</name>
    <dbReference type="NCBI Taxonomy" id="27845"/>
    <lineage>
        <taxon>Eukaryota</taxon>
        <taxon>Metazoa</taxon>
        <taxon>Spiralia</taxon>
        <taxon>Lophotrochozoa</taxon>
        <taxon>Platyhelminthes</taxon>
        <taxon>Trematoda</taxon>
        <taxon>Digenea</taxon>
        <taxon>Plagiorchiida</taxon>
        <taxon>Echinostomata</taxon>
        <taxon>Echinostomatoidea</taxon>
        <taxon>Fasciolidae</taxon>
        <taxon>Fasciolopsis</taxon>
    </lineage>
</organism>
<dbReference type="Proteomes" id="UP000728185">
    <property type="component" value="Unassembled WGS sequence"/>
</dbReference>
<name>A0A8E0RKM9_9TREM</name>
<dbReference type="GO" id="GO:0005975">
    <property type="term" value="P:carbohydrate metabolic process"/>
    <property type="evidence" value="ECO:0007669"/>
    <property type="project" value="InterPro"/>
</dbReference>
<dbReference type="AlphaFoldDB" id="A0A8E0RKM9"/>
<dbReference type="PANTHER" id="PTHR22573:SF2">
    <property type="entry name" value="PHOSPHOGLUCOMUTASE"/>
    <property type="match status" value="1"/>
</dbReference>
<dbReference type="InterPro" id="IPR045244">
    <property type="entry name" value="PGM"/>
</dbReference>
<dbReference type="PANTHER" id="PTHR22573">
    <property type="entry name" value="PHOSPHOHEXOMUTASE FAMILY MEMBER"/>
    <property type="match status" value="1"/>
</dbReference>
<sequence length="175" mass="19290">MPDSSALKAEPLTDFGGGHPDPNLTYAADLVQAVIDDGVVSLAAAFDGDGDRNMLIGQRGFFISPCDSLAVIADNAMSIKYFQQTGLHGCARSMPTSRALDRNVEQRHQSINQWTQQMASSVLDTEVGCRCWDPLNRPSRNTKGLVRDTKSVVSRPYDVYYVSRVQHLGLRDRET</sequence>
<dbReference type="GO" id="GO:0005829">
    <property type="term" value="C:cytosol"/>
    <property type="evidence" value="ECO:0007669"/>
    <property type="project" value="TreeGrafter"/>
</dbReference>
<dbReference type="EMBL" id="LUCM01011060">
    <property type="protein sequence ID" value="KAA0184504.1"/>
    <property type="molecule type" value="Genomic_DNA"/>
</dbReference>
<gene>
    <name evidence="4" type="ORF">FBUS_02903</name>
</gene>
<dbReference type="Gene3D" id="3.40.120.10">
    <property type="entry name" value="Alpha-D-Glucose-1,6-Bisphosphate, subunit A, domain 3"/>
    <property type="match status" value="2"/>
</dbReference>
<keyword evidence="2" id="KW-0460">Magnesium</keyword>
<dbReference type="SUPFAM" id="SSF53738">
    <property type="entry name" value="Phosphoglucomutase, first 3 domains"/>
    <property type="match status" value="2"/>
</dbReference>
<evidence type="ECO:0000256" key="3">
    <source>
        <dbReference type="ARBA" id="ARBA00023235"/>
    </source>
</evidence>
<protein>
    <submittedName>
        <fullName evidence="4">Phosphoglucomutase</fullName>
    </submittedName>
</protein>
<keyword evidence="5" id="KW-1185">Reference proteome</keyword>
<dbReference type="GO" id="GO:0004614">
    <property type="term" value="F:phosphoglucomutase activity"/>
    <property type="evidence" value="ECO:0007669"/>
    <property type="project" value="InterPro"/>
</dbReference>
<proteinExistence type="predicted"/>
<evidence type="ECO:0000313" key="4">
    <source>
        <dbReference type="EMBL" id="KAA0184504.1"/>
    </source>
</evidence>
<dbReference type="InterPro" id="IPR005841">
    <property type="entry name" value="Alpha-D-phosphohexomutase_SF"/>
</dbReference>